<dbReference type="GO" id="GO:0016758">
    <property type="term" value="F:hexosyltransferase activity"/>
    <property type="evidence" value="ECO:0007669"/>
    <property type="project" value="TreeGrafter"/>
</dbReference>
<accession>A0A495IGE6</accession>
<protein>
    <recommendedName>
        <fullName evidence="1">D-inositol 3-phosphate glycosyltransferase</fullName>
    </recommendedName>
</protein>
<reference evidence="6 7" key="1">
    <citation type="submission" date="2018-10" db="EMBL/GenBank/DDBJ databases">
        <title>Sequencing the genomes of 1000 actinobacteria strains.</title>
        <authorList>
            <person name="Klenk H.-P."/>
        </authorList>
    </citation>
    <scope>NUCLEOTIDE SEQUENCE [LARGE SCALE GENOMIC DNA]</scope>
    <source>
        <strain evidence="6 7">DSM 17894</strain>
    </source>
</reference>
<dbReference type="InterPro" id="IPR028098">
    <property type="entry name" value="Glyco_trans_4-like_N"/>
</dbReference>
<dbReference type="PANTHER" id="PTHR45947:SF3">
    <property type="entry name" value="SULFOQUINOVOSYL TRANSFERASE SQD2"/>
    <property type="match status" value="1"/>
</dbReference>
<gene>
    <name evidence="6" type="ORF">C8E83_1950</name>
</gene>
<feature type="domain" description="Glycosyl transferase family 1" evidence="4">
    <location>
        <begin position="216"/>
        <end position="376"/>
    </location>
</feature>
<dbReference type="OrthoDB" id="3371840at2"/>
<dbReference type="AlphaFoldDB" id="A0A495IGE6"/>
<feature type="domain" description="Glycosyltransferase subfamily 4-like N-terminal" evidence="5">
    <location>
        <begin position="27"/>
        <end position="193"/>
    </location>
</feature>
<evidence type="ECO:0000313" key="6">
    <source>
        <dbReference type="EMBL" id="RKR74819.1"/>
    </source>
</evidence>
<proteinExistence type="predicted"/>
<sequence length="416" mass="44485">MPSTTGSRSPRWLVGVTEYAGLTAYTGGIGRHYASLLPGLVRAGIDVDLIVFSRGDLVRREPPGGVRLVAHRRLPLAPAWIEPVVRALDFRAIAGLRRYDRILLPEWGGIGAALPRSAPLVTNLATGMRLSDVISGVRAAELPWSRRVVASVQRWCEEAQIRHSRGVLPISTAMDEATRRLVRDVPPGVVVRNCVEVESVRRGAATASVPEGWPAGDGPVVLFLGRLERRKGVIDAAEAFSRVAACLPETRFVFAGAPGDSRFEPTVADLDALLGRAAPHTRILGHVPGDELYAAIAHATVVVCPSRWEGFGQVALEAKALGRPLVVTTGSGYDDFCTDDVDSLMVRPADSRALARAIETLVQDPGRAARLGAAAQAGVDRFTADAVAPDVVDAVTRLGALPMPSRRLDASRRRRG</sequence>
<evidence type="ECO:0000256" key="2">
    <source>
        <dbReference type="ARBA" id="ARBA00022676"/>
    </source>
</evidence>
<evidence type="ECO:0000256" key="1">
    <source>
        <dbReference type="ARBA" id="ARBA00021292"/>
    </source>
</evidence>
<keyword evidence="2" id="KW-0328">Glycosyltransferase</keyword>
<dbReference type="Pfam" id="PF00534">
    <property type="entry name" value="Glycos_transf_1"/>
    <property type="match status" value="1"/>
</dbReference>
<dbReference type="Proteomes" id="UP000280008">
    <property type="component" value="Unassembled WGS sequence"/>
</dbReference>
<dbReference type="PANTHER" id="PTHR45947">
    <property type="entry name" value="SULFOQUINOVOSYL TRANSFERASE SQD2"/>
    <property type="match status" value="1"/>
</dbReference>
<evidence type="ECO:0000259" key="5">
    <source>
        <dbReference type="Pfam" id="PF13579"/>
    </source>
</evidence>
<keyword evidence="3 6" id="KW-0808">Transferase</keyword>
<evidence type="ECO:0000313" key="7">
    <source>
        <dbReference type="Proteomes" id="UP000280008"/>
    </source>
</evidence>
<keyword evidence="7" id="KW-1185">Reference proteome</keyword>
<evidence type="ECO:0000256" key="3">
    <source>
        <dbReference type="ARBA" id="ARBA00022679"/>
    </source>
</evidence>
<dbReference type="InterPro" id="IPR001296">
    <property type="entry name" value="Glyco_trans_1"/>
</dbReference>
<dbReference type="CDD" id="cd03801">
    <property type="entry name" value="GT4_PimA-like"/>
    <property type="match status" value="1"/>
</dbReference>
<dbReference type="RefSeq" id="WP_121369687.1">
    <property type="nucleotide sequence ID" value="NZ_RBKS01000001.1"/>
</dbReference>
<dbReference type="EMBL" id="RBKS01000001">
    <property type="protein sequence ID" value="RKR74819.1"/>
    <property type="molecule type" value="Genomic_DNA"/>
</dbReference>
<dbReference type="SUPFAM" id="SSF53756">
    <property type="entry name" value="UDP-Glycosyltransferase/glycogen phosphorylase"/>
    <property type="match status" value="1"/>
</dbReference>
<dbReference type="InterPro" id="IPR050194">
    <property type="entry name" value="Glycosyltransferase_grp1"/>
</dbReference>
<organism evidence="6 7">
    <name type="scientific">Frondihabitans australicus</name>
    <dbReference type="NCBI Taxonomy" id="386892"/>
    <lineage>
        <taxon>Bacteria</taxon>
        <taxon>Bacillati</taxon>
        <taxon>Actinomycetota</taxon>
        <taxon>Actinomycetes</taxon>
        <taxon>Micrococcales</taxon>
        <taxon>Microbacteriaceae</taxon>
        <taxon>Frondihabitans</taxon>
    </lineage>
</organism>
<name>A0A495IGE6_9MICO</name>
<dbReference type="Pfam" id="PF13579">
    <property type="entry name" value="Glyco_trans_4_4"/>
    <property type="match status" value="1"/>
</dbReference>
<evidence type="ECO:0000259" key="4">
    <source>
        <dbReference type="Pfam" id="PF00534"/>
    </source>
</evidence>
<dbReference type="Gene3D" id="3.40.50.2000">
    <property type="entry name" value="Glycogen Phosphorylase B"/>
    <property type="match status" value="2"/>
</dbReference>
<comment type="caution">
    <text evidence="6">The sequence shown here is derived from an EMBL/GenBank/DDBJ whole genome shotgun (WGS) entry which is preliminary data.</text>
</comment>
<dbReference type="GO" id="GO:1901137">
    <property type="term" value="P:carbohydrate derivative biosynthetic process"/>
    <property type="evidence" value="ECO:0007669"/>
    <property type="project" value="UniProtKB-ARBA"/>
</dbReference>